<organism evidence="1 2">
    <name type="scientific">Desulforamulus putei DSM 12395</name>
    <dbReference type="NCBI Taxonomy" id="1121429"/>
    <lineage>
        <taxon>Bacteria</taxon>
        <taxon>Bacillati</taxon>
        <taxon>Bacillota</taxon>
        <taxon>Clostridia</taxon>
        <taxon>Eubacteriales</taxon>
        <taxon>Peptococcaceae</taxon>
        <taxon>Desulforamulus</taxon>
    </lineage>
</organism>
<evidence type="ECO:0000313" key="1">
    <source>
        <dbReference type="EMBL" id="SHE74904.1"/>
    </source>
</evidence>
<keyword evidence="2" id="KW-1185">Reference proteome</keyword>
<dbReference type="SUPFAM" id="SSF52833">
    <property type="entry name" value="Thioredoxin-like"/>
    <property type="match status" value="1"/>
</dbReference>
<dbReference type="Proteomes" id="UP000184148">
    <property type="component" value="Unassembled WGS sequence"/>
</dbReference>
<dbReference type="CDD" id="cd02976">
    <property type="entry name" value="NrdH"/>
    <property type="match status" value="1"/>
</dbReference>
<sequence length="85" mass="9552">MGDYHVTLFVSPWNKTACDEAKKYLENKGINYELKSTRDHGARGELINKTGGLDTPTLDVNGHIVVGFLPNKWDHLLSKEPLELT</sequence>
<evidence type="ECO:0008006" key="3">
    <source>
        <dbReference type="Google" id="ProtNLM"/>
    </source>
</evidence>
<dbReference type="STRING" id="1121429.SAMN02745133_01066"/>
<dbReference type="RefSeq" id="WP_073236848.1">
    <property type="nucleotide sequence ID" value="NZ_FQUY01000005.1"/>
</dbReference>
<protein>
    <recommendedName>
        <fullName evidence="3">Glutaredoxin</fullName>
    </recommendedName>
</protein>
<dbReference type="EMBL" id="FQUY01000005">
    <property type="protein sequence ID" value="SHE74904.1"/>
    <property type="molecule type" value="Genomic_DNA"/>
</dbReference>
<proteinExistence type="predicted"/>
<dbReference type="OrthoDB" id="9795531at2"/>
<evidence type="ECO:0000313" key="2">
    <source>
        <dbReference type="Proteomes" id="UP000184148"/>
    </source>
</evidence>
<dbReference type="Gene3D" id="3.40.30.10">
    <property type="entry name" value="Glutaredoxin"/>
    <property type="match status" value="1"/>
</dbReference>
<dbReference type="AlphaFoldDB" id="A0A1M4W0S2"/>
<gene>
    <name evidence="1" type="ORF">SAMN02745133_01066</name>
</gene>
<reference evidence="2" key="1">
    <citation type="submission" date="2016-11" db="EMBL/GenBank/DDBJ databases">
        <authorList>
            <person name="Varghese N."/>
            <person name="Submissions S."/>
        </authorList>
    </citation>
    <scope>NUCLEOTIDE SEQUENCE [LARGE SCALE GENOMIC DNA]</scope>
    <source>
        <strain evidence="2">DSM 12395</strain>
    </source>
</reference>
<name>A0A1M4W0S2_9FIRM</name>
<accession>A0A1M4W0S2</accession>
<dbReference type="InterPro" id="IPR036249">
    <property type="entry name" value="Thioredoxin-like_sf"/>
</dbReference>